<keyword evidence="3" id="KW-1185">Reference proteome</keyword>
<feature type="signal peptide" evidence="1">
    <location>
        <begin position="1"/>
        <end position="32"/>
    </location>
</feature>
<dbReference type="HOGENOM" id="CLU_923880_0_0_11"/>
<keyword evidence="1" id="KW-0732">Signal</keyword>
<evidence type="ECO:0000313" key="2">
    <source>
        <dbReference type="EMBL" id="AHH22195.1"/>
    </source>
</evidence>
<dbReference type="EMBL" id="CP006850">
    <property type="protein sequence ID" value="AHH22195.1"/>
    <property type="molecule type" value="Genomic_DNA"/>
</dbReference>
<dbReference type="SUPFAM" id="SSF53474">
    <property type="entry name" value="alpha/beta-Hydrolases"/>
    <property type="match status" value="1"/>
</dbReference>
<evidence type="ECO:0000256" key="1">
    <source>
        <dbReference type="SAM" id="SignalP"/>
    </source>
</evidence>
<dbReference type="InterPro" id="IPR029058">
    <property type="entry name" value="AB_hydrolase_fold"/>
</dbReference>
<sequence length="301" mass="31022">MGTKYAKTIAAISLCATAAVGAAAASPVSASADPTGTTPAATVVGKVVEPNIDCAPTSGHPDPVIVLPGGDGTVSQTPSQWGPMLSALHDAGYCALLFQGGVVSDKRWAGDIPASAQQLSDFVAKVRQRTGAKKVDIVAHSASTVVSNYFLKVLHGAPEISHAVFLAPEARGCDGAGFLADYGIHNPPITPVEVLQAIPFLATMLTAASPDLAAAIQMTPQSQVYHAIFDGPITQPGVHYSVLSTRHDEVATPPTTCSVISEPGVTMNFYDDLFPDAPAVGHSDLRSSANTTGWVVQQLNT</sequence>
<dbReference type="eggNOG" id="COG1075">
    <property type="taxonomic scope" value="Bacteria"/>
</dbReference>
<protein>
    <submittedName>
        <fullName evidence="2">Alpha/beta hydrolase family protein</fullName>
    </submittedName>
</protein>
<name>W5TS35_9NOCA</name>
<keyword evidence="2" id="KW-0378">Hydrolase</keyword>
<feature type="chain" id="PRO_5004872343" evidence="1">
    <location>
        <begin position="33"/>
        <end position="301"/>
    </location>
</feature>
<dbReference type="Gene3D" id="3.40.50.1820">
    <property type="entry name" value="alpha/beta hydrolase"/>
    <property type="match status" value="1"/>
</dbReference>
<dbReference type="KEGG" id="nno:NONO_c74400"/>
<organism evidence="2 3">
    <name type="scientific">Nocardia nova SH22a</name>
    <dbReference type="NCBI Taxonomy" id="1415166"/>
    <lineage>
        <taxon>Bacteria</taxon>
        <taxon>Bacillati</taxon>
        <taxon>Actinomycetota</taxon>
        <taxon>Actinomycetes</taxon>
        <taxon>Mycobacteriales</taxon>
        <taxon>Nocardiaceae</taxon>
        <taxon>Nocardia</taxon>
    </lineage>
</organism>
<dbReference type="Proteomes" id="UP000019150">
    <property type="component" value="Chromosome"/>
</dbReference>
<evidence type="ECO:0000313" key="3">
    <source>
        <dbReference type="Proteomes" id="UP000019150"/>
    </source>
</evidence>
<gene>
    <name evidence="2" type="ORF">NONO_c74400</name>
</gene>
<accession>W5TS35</accession>
<reference evidence="2 3" key="1">
    <citation type="journal article" date="2014" name="Appl. Environ. Microbiol.">
        <title>Insights into the Microbial Degradation of Rubber and Gutta-Percha by Analysis of the Complete Genome of Nocardia nova SH22a.</title>
        <authorList>
            <person name="Luo Q."/>
            <person name="Hiessl S."/>
            <person name="Poehlein A."/>
            <person name="Daniel R."/>
            <person name="Steinbuchel A."/>
        </authorList>
    </citation>
    <scope>NUCLEOTIDE SEQUENCE [LARGE SCALE GENOMIC DNA]</scope>
    <source>
        <strain evidence="2">SH22a</strain>
    </source>
</reference>
<dbReference type="STRING" id="1415166.NONO_c74400"/>
<dbReference type="AlphaFoldDB" id="W5TS35"/>
<dbReference type="GO" id="GO:0016787">
    <property type="term" value="F:hydrolase activity"/>
    <property type="evidence" value="ECO:0007669"/>
    <property type="project" value="UniProtKB-KW"/>
</dbReference>
<dbReference type="PATRIC" id="fig|1415166.3.peg.7635"/>
<proteinExistence type="predicted"/>